<reference evidence="2 3" key="1">
    <citation type="submission" date="2024-02" db="EMBL/GenBank/DDBJ databases">
        <authorList>
            <person name="Chen Y."/>
            <person name="Shah S."/>
            <person name="Dougan E. K."/>
            <person name="Thang M."/>
            <person name="Chan C."/>
        </authorList>
    </citation>
    <scope>NUCLEOTIDE SEQUENCE [LARGE SCALE GENOMIC DNA]</scope>
</reference>
<feature type="non-terminal residue" evidence="2">
    <location>
        <position position="1"/>
    </location>
</feature>
<sequence length="151" mass="17267">WAGKWNDTVDHIAKQVIQHDHKGLLAKLTKLANDADHQVQKLHGFHKFWVAATAKAMAKSADRHKLMPQSIPNFDDYFSQRAWNFPFKHLGDNIGADAPFGYEFTVRFLRWFQQVGFIAVVPTEQMSSLLALYVAFALSTRTMTPAYVRAF</sequence>
<protein>
    <submittedName>
        <fullName evidence="2">Uncharacterized protein</fullName>
    </submittedName>
</protein>
<name>A0ABP0JBA5_9DINO</name>
<evidence type="ECO:0000313" key="3">
    <source>
        <dbReference type="Proteomes" id="UP001642484"/>
    </source>
</evidence>
<gene>
    <name evidence="1" type="ORF">CCMP2556_LOCUS10552</name>
    <name evidence="2" type="ORF">CCMP2556_LOCUS10562</name>
</gene>
<dbReference type="EMBL" id="CAXAMN010004958">
    <property type="protein sequence ID" value="CAK9011683.1"/>
    <property type="molecule type" value="Genomic_DNA"/>
</dbReference>
<dbReference type="EMBL" id="CAXAMN010004947">
    <property type="protein sequence ID" value="CAK9011661.1"/>
    <property type="molecule type" value="Genomic_DNA"/>
</dbReference>
<comment type="caution">
    <text evidence="2">The sequence shown here is derived from an EMBL/GenBank/DDBJ whole genome shotgun (WGS) entry which is preliminary data.</text>
</comment>
<evidence type="ECO:0000313" key="1">
    <source>
        <dbReference type="EMBL" id="CAK9011661.1"/>
    </source>
</evidence>
<accession>A0ABP0JBA5</accession>
<evidence type="ECO:0000313" key="2">
    <source>
        <dbReference type="EMBL" id="CAK9011683.1"/>
    </source>
</evidence>
<proteinExistence type="predicted"/>
<dbReference type="Proteomes" id="UP001642484">
    <property type="component" value="Unassembled WGS sequence"/>
</dbReference>
<organism evidence="2 3">
    <name type="scientific">Durusdinium trenchii</name>
    <dbReference type="NCBI Taxonomy" id="1381693"/>
    <lineage>
        <taxon>Eukaryota</taxon>
        <taxon>Sar</taxon>
        <taxon>Alveolata</taxon>
        <taxon>Dinophyceae</taxon>
        <taxon>Suessiales</taxon>
        <taxon>Symbiodiniaceae</taxon>
        <taxon>Durusdinium</taxon>
    </lineage>
</organism>
<keyword evidence="3" id="KW-1185">Reference proteome</keyword>